<protein>
    <submittedName>
        <fullName evidence="1">Uncharacterized protein</fullName>
    </submittedName>
</protein>
<comment type="caution">
    <text evidence="1">The sequence shown here is derived from an EMBL/GenBank/DDBJ whole genome shotgun (WGS) entry which is preliminary data.</text>
</comment>
<gene>
    <name evidence="1" type="ORF">Vadar_005757</name>
</gene>
<evidence type="ECO:0000313" key="1">
    <source>
        <dbReference type="EMBL" id="KAH7862502.1"/>
    </source>
</evidence>
<accession>A0ACB7ZAN7</accession>
<reference evidence="1 2" key="1">
    <citation type="journal article" date="2021" name="Hortic Res">
        <title>High-quality reference genome and annotation aids understanding of berry development for evergreen blueberry (Vaccinium darrowii).</title>
        <authorList>
            <person name="Yu J."/>
            <person name="Hulse-Kemp A.M."/>
            <person name="Babiker E."/>
            <person name="Staton M."/>
        </authorList>
    </citation>
    <scope>NUCLEOTIDE SEQUENCE [LARGE SCALE GENOMIC DNA]</scope>
    <source>
        <strain evidence="2">cv. NJ 8807/NJ 8810</strain>
        <tissue evidence="1">Young leaf</tissue>
    </source>
</reference>
<organism evidence="1 2">
    <name type="scientific">Vaccinium darrowii</name>
    <dbReference type="NCBI Taxonomy" id="229202"/>
    <lineage>
        <taxon>Eukaryota</taxon>
        <taxon>Viridiplantae</taxon>
        <taxon>Streptophyta</taxon>
        <taxon>Embryophyta</taxon>
        <taxon>Tracheophyta</taxon>
        <taxon>Spermatophyta</taxon>
        <taxon>Magnoliopsida</taxon>
        <taxon>eudicotyledons</taxon>
        <taxon>Gunneridae</taxon>
        <taxon>Pentapetalae</taxon>
        <taxon>asterids</taxon>
        <taxon>Ericales</taxon>
        <taxon>Ericaceae</taxon>
        <taxon>Vaccinioideae</taxon>
        <taxon>Vaccinieae</taxon>
        <taxon>Vaccinium</taxon>
    </lineage>
</organism>
<name>A0ACB7ZAN7_9ERIC</name>
<evidence type="ECO:0000313" key="2">
    <source>
        <dbReference type="Proteomes" id="UP000828048"/>
    </source>
</evidence>
<proteinExistence type="predicted"/>
<dbReference type="EMBL" id="CM037162">
    <property type="protein sequence ID" value="KAH7862502.1"/>
    <property type="molecule type" value="Genomic_DNA"/>
</dbReference>
<keyword evidence="2" id="KW-1185">Reference proteome</keyword>
<sequence>MGFPRTLFLHHLVLISLVSLTIAQPNFLGHFCSNYTSTSAYKTNRDTLLSSLASNTDQYGFYTSAAGKNPDTVYALVLCRGDVKLDACRECISNSVANLTQLCPDKKEAIGWYDNCMLRYSNKSMKGIMSGDPTIFVWNDKKNVTSWEKYKDVLEKLLENLRDKAAAGGSLRKYASGNATGPDAQNVYALAQCTPDLSENDCSSCLKGAIDDIPQCCDERAGGRVIRPSCHFRYELTPFFAEIPGSLAPAEAPSPPTSSIPSPTGSTPSPLTGAAALGNLIMLALVLML</sequence>
<dbReference type="Proteomes" id="UP000828048">
    <property type="component" value="Chromosome 12"/>
</dbReference>